<evidence type="ECO:0000256" key="4">
    <source>
        <dbReference type="SAM" id="MobiDB-lite"/>
    </source>
</evidence>
<dbReference type="InterPro" id="IPR020454">
    <property type="entry name" value="DAG/PE-bd"/>
</dbReference>
<keyword evidence="2" id="KW-0479">Metal-binding</keyword>
<sequence>DSRTTVISTSIAAKSSTSDQINNNKSSVISTLSSNCSLEAGPADQAIIFEPDLLESFNGGEDSDSITSSSGSIGSDGKFSGRRIGDEPAVLPDKGDSVDRSLRLDENGGLGAGATLAMLSLQERYNLPTACLASDEPPSPSILPVSINRTQSVSSTLSQPTSLVATPVTVTSSWQVPLSIPSIQTGPQSQVTEKAHTFRVHTFRGPHWCDFCTHFIWGLVAQGVKCSDCGFQAHKRCSDRVPHDCLPDLKRVKQRVFGVELTSLLTAENRYALQKSCCLNCLFGLLARAHFYIATEPVKSFIHAQFKSWK</sequence>
<reference evidence="6" key="1">
    <citation type="submission" date="2018-11" db="EMBL/GenBank/DDBJ databases">
        <authorList>
            <consortium name="Pathogen Informatics"/>
        </authorList>
    </citation>
    <scope>NUCLEOTIDE SEQUENCE</scope>
</reference>
<evidence type="ECO:0000259" key="5">
    <source>
        <dbReference type="PROSITE" id="PS50081"/>
    </source>
</evidence>
<dbReference type="Gene3D" id="3.30.60.20">
    <property type="match status" value="1"/>
</dbReference>
<gene>
    <name evidence="6" type="ORF">PXEA_LOCUS18350</name>
</gene>
<keyword evidence="7" id="KW-1185">Reference proteome</keyword>
<dbReference type="GO" id="GO:0005096">
    <property type="term" value="F:GTPase activator activity"/>
    <property type="evidence" value="ECO:0007669"/>
    <property type="project" value="UniProtKB-KW"/>
</dbReference>
<evidence type="ECO:0000313" key="6">
    <source>
        <dbReference type="EMBL" id="VEL24910.1"/>
    </source>
</evidence>
<dbReference type="SUPFAM" id="SSF57889">
    <property type="entry name" value="Cysteine-rich domain"/>
    <property type="match status" value="1"/>
</dbReference>
<evidence type="ECO:0000313" key="7">
    <source>
        <dbReference type="Proteomes" id="UP000784294"/>
    </source>
</evidence>
<dbReference type="FunFam" id="3.30.60.20:FF:000025">
    <property type="entry name" value="Chimaerin"/>
    <property type="match status" value="1"/>
</dbReference>
<dbReference type="PANTHER" id="PTHR46075:SF2">
    <property type="entry name" value="RHO GTPASE ACTIVATING PROTEIN AT 5A, ISOFORM A"/>
    <property type="match status" value="1"/>
</dbReference>
<dbReference type="GO" id="GO:0046872">
    <property type="term" value="F:metal ion binding"/>
    <property type="evidence" value="ECO:0007669"/>
    <property type="project" value="UniProtKB-KW"/>
</dbReference>
<comment type="caution">
    <text evidence="6">The sequence shown here is derived from an EMBL/GenBank/DDBJ whole genome shotgun (WGS) entry which is preliminary data.</text>
</comment>
<proteinExistence type="predicted"/>
<dbReference type="InterPro" id="IPR046349">
    <property type="entry name" value="C1-like_sf"/>
</dbReference>
<dbReference type="Proteomes" id="UP000784294">
    <property type="component" value="Unassembled WGS sequence"/>
</dbReference>
<dbReference type="PROSITE" id="PS50081">
    <property type="entry name" value="ZF_DAG_PE_2"/>
    <property type="match status" value="1"/>
</dbReference>
<dbReference type="PANTHER" id="PTHR46075">
    <property type="entry name" value="CHIMERIN FAMILY MEMBER"/>
    <property type="match status" value="1"/>
</dbReference>
<dbReference type="OrthoDB" id="3196451at2759"/>
<dbReference type="EMBL" id="CAAALY010070507">
    <property type="protein sequence ID" value="VEL24910.1"/>
    <property type="molecule type" value="Genomic_DNA"/>
</dbReference>
<name>A0A448X0P3_9PLAT</name>
<organism evidence="6 7">
    <name type="scientific">Protopolystoma xenopodis</name>
    <dbReference type="NCBI Taxonomy" id="117903"/>
    <lineage>
        <taxon>Eukaryota</taxon>
        <taxon>Metazoa</taxon>
        <taxon>Spiralia</taxon>
        <taxon>Lophotrochozoa</taxon>
        <taxon>Platyhelminthes</taxon>
        <taxon>Monogenea</taxon>
        <taxon>Polyopisthocotylea</taxon>
        <taxon>Polystomatidea</taxon>
        <taxon>Polystomatidae</taxon>
        <taxon>Protopolystoma</taxon>
    </lineage>
</organism>
<evidence type="ECO:0000256" key="2">
    <source>
        <dbReference type="ARBA" id="ARBA00022723"/>
    </source>
</evidence>
<evidence type="ECO:0000256" key="1">
    <source>
        <dbReference type="ARBA" id="ARBA00022468"/>
    </source>
</evidence>
<dbReference type="InterPro" id="IPR002219">
    <property type="entry name" value="PKC_DAG/PE"/>
</dbReference>
<feature type="region of interest" description="Disordered" evidence="4">
    <location>
        <begin position="58"/>
        <end position="98"/>
    </location>
</feature>
<dbReference type="AlphaFoldDB" id="A0A448X0P3"/>
<dbReference type="PRINTS" id="PR00008">
    <property type="entry name" value="DAGPEDOMAIN"/>
</dbReference>
<keyword evidence="1" id="KW-0343">GTPase activation</keyword>
<dbReference type="Pfam" id="PF00130">
    <property type="entry name" value="C1_1"/>
    <property type="match status" value="1"/>
</dbReference>
<dbReference type="SMART" id="SM00109">
    <property type="entry name" value="C1"/>
    <property type="match status" value="1"/>
</dbReference>
<feature type="compositionally biased region" description="Low complexity" evidence="4">
    <location>
        <begin position="65"/>
        <end position="78"/>
    </location>
</feature>
<dbReference type="CDD" id="cd20806">
    <property type="entry name" value="C1_CHN"/>
    <property type="match status" value="1"/>
</dbReference>
<protein>
    <recommendedName>
        <fullName evidence="5">Phorbol-ester/DAG-type domain-containing protein</fullName>
    </recommendedName>
</protein>
<dbReference type="InterPro" id="IPR051854">
    <property type="entry name" value="Rho-type_GAP"/>
</dbReference>
<accession>A0A448X0P3</accession>
<dbReference type="PROSITE" id="PS00479">
    <property type="entry name" value="ZF_DAG_PE_1"/>
    <property type="match status" value="1"/>
</dbReference>
<keyword evidence="3" id="KW-0862">Zinc</keyword>
<feature type="domain" description="Phorbol-ester/DAG-type" evidence="5">
    <location>
        <begin position="195"/>
        <end position="245"/>
    </location>
</feature>
<evidence type="ECO:0000256" key="3">
    <source>
        <dbReference type="ARBA" id="ARBA00022833"/>
    </source>
</evidence>
<feature type="non-terminal residue" evidence="6">
    <location>
        <position position="1"/>
    </location>
</feature>